<dbReference type="EMBL" id="JAKMYX010000080">
    <property type="protein sequence ID" value="MDH5922949.1"/>
    <property type="molecule type" value="Genomic_DNA"/>
</dbReference>
<name>A0AA43GCY2_VIBSP</name>
<gene>
    <name evidence="1" type="ORF">L8R85_18140</name>
</gene>
<accession>A0AA43GCY2</accession>
<dbReference type="RefSeq" id="WP_280534414.1">
    <property type="nucleotide sequence ID" value="NZ_JAKMYJ010000116.1"/>
</dbReference>
<proteinExistence type="predicted"/>
<dbReference type="AlphaFoldDB" id="A0AA43GCY2"/>
<evidence type="ECO:0000313" key="1">
    <source>
        <dbReference type="EMBL" id="MDH5922949.1"/>
    </source>
</evidence>
<reference evidence="1" key="1">
    <citation type="submission" date="2022-01" db="EMBL/GenBank/DDBJ databases">
        <title>Vibrio aestuarianus Clade A and Clade B isolates are associated with Pacific oyster (Crassostrea gigas) disease outbreaks across Ireland.</title>
        <authorList>
            <person name="Coyle N."/>
            <person name="O'Toole C."/>
            <person name="Thomas J.C.L."/>
            <person name="Ryder D."/>
            <person name="Cheslett D."/>
            <person name="Feist S."/>
            <person name="Bean T."/>
            <person name="Joseph A."/>
            <person name="Waina A."/>
            <person name="Feil E."/>
            <person name="Verner-Jeffreys D.W."/>
        </authorList>
    </citation>
    <scope>NUCLEOTIDE SEQUENCE</scope>
    <source>
        <strain evidence="1">S/17/14 A</strain>
    </source>
</reference>
<comment type="caution">
    <text evidence="1">The sequence shown here is derived from an EMBL/GenBank/DDBJ whole genome shotgun (WGS) entry which is preliminary data.</text>
</comment>
<protein>
    <submittedName>
        <fullName evidence="1">Uncharacterized protein</fullName>
    </submittedName>
</protein>
<organism evidence="1 2">
    <name type="scientific">Vibrio splendidus</name>
    <dbReference type="NCBI Taxonomy" id="29497"/>
    <lineage>
        <taxon>Bacteria</taxon>
        <taxon>Pseudomonadati</taxon>
        <taxon>Pseudomonadota</taxon>
        <taxon>Gammaproteobacteria</taxon>
        <taxon>Vibrionales</taxon>
        <taxon>Vibrionaceae</taxon>
        <taxon>Vibrio</taxon>
    </lineage>
</organism>
<dbReference type="Proteomes" id="UP001159663">
    <property type="component" value="Unassembled WGS sequence"/>
</dbReference>
<evidence type="ECO:0000313" key="2">
    <source>
        <dbReference type="Proteomes" id="UP001159663"/>
    </source>
</evidence>
<sequence>MIGALLNLVTGGVAAYKQHNQNRAEALKRKDELESEKHQARVRRLQSGEEQASSLDEVSIRERGLKDEFILLVVFVPLILSFIPNYAPYVEQGFNALQRIPNPYWFVVGAVVVDTLGMRAMVRYLLEFYVSRWKGK</sequence>